<accession>A0A6A6FPA9</accession>
<dbReference type="AlphaFoldDB" id="A0A6A6FPA9"/>
<dbReference type="Proteomes" id="UP000799539">
    <property type="component" value="Unassembled WGS sequence"/>
</dbReference>
<feature type="transmembrane region" description="Helical" evidence="5">
    <location>
        <begin position="99"/>
        <end position="118"/>
    </location>
</feature>
<keyword evidence="7" id="KW-1185">Reference proteome</keyword>
<organism evidence="6 7">
    <name type="scientific">Cercospora zeae-maydis SCOH1-5</name>
    <dbReference type="NCBI Taxonomy" id="717836"/>
    <lineage>
        <taxon>Eukaryota</taxon>
        <taxon>Fungi</taxon>
        <taxon>Dikarya</taxon>
        <taxon>Ascomycota</taxon>
        <taxon>Pezizomycotina</taxon>
        <taxon>Dothideomycetes</taxon>
        <taxon>Dothideomycetidae</taxon>
        <taxon>Mycosphaerellales</taxon>
        <taxon>Mycosphaerellaceae</taxon>
        <taxon>Cercospora</taxon>
    </lineage>
</organism>
<dbReference type="Gene3D" id="1.20.120.550">
    <property type="entry name" value="Membrane associated eicosanoid/glutathione metabolism-like domain"/>
    <property type="match status" value="1"/>
</dbReference>
<name>A0A6A6FPA9_9PEZI</name>
<dbReference type="GO" id="GO:0004602">
    <property type="term" value="F:glutathione peroxidase activity"/>
    <property type="evidence" value="ECO:0007669"/>
    <property type="project" value="TreeGrafter"/>
</dbReference>
<proteinExistence type="predicted"/>
<dbReference type="PANTHER" id="PTHR10250:SF26">
    <property type="entry name" value="GLUTATHIONE S-TRANSFERASE 3, MITOCHONDRIAL"/>
    <property type="match status" value="1"/>
</dbReference>
<evidence type="ECO:0000256" key="1">
    <source>
        <dbReference type="ARBA" id="ARBA00004141"/>
    </source>
</evidence>
<comment type="subcellular location">
    <subcellularLocation>
        <location evidence="1">Membrane</location>
        <topology evidence="1">Multi-pass membrane protein</topology>
    </subcellularLocation>
</comment>
<dbReference type="InterPro" id="IPR050997">
    <property type="entry name" value="MAPEG"/>
</dbReference>
<dbReference type="GO" id="GO:0005635">
    <property type="term" value="C:nuclear envelope"/>
    <property type="evidence" value="ECO:0007669"/>
    <property type="project" value="TreeGrafter"/>
</dbReference>
<evidence type="ECO:0000313" key="6">
    <source>
        <dbReference type="EMBL" id="KAF2215229.1"/>
    </source>
</evidence>
<keyword evidence="3 5" id="KW-1133">Transmembrane helix</keyword>
<evidence type="ECO:0000313" key="7">
    <source>
        <dbReference type="Proteomes" id="UP000799539"/>
    </source>
</evidence>
<feature type="transmembrane region" description="Helical" evidence="5">
    <location>
        <begin position="130"/>
        <end position="152"/>
    </location>
</feature>
<dbReference type="SUPFAM" id="SSF161084">
    <property type="entry name" value="MAPEG domain-like"/>
    <property type="match status" value="1"/>
</dbReference>
<dbReference type="PANTHER" id="PTHR10250">
    <property type="entry name" value="MICROSOMAL GLUTATHIONE S-TRANSFERASE"/>
    <property type="match status" value="1"/>
</dbReference>
<dbReference type="InterPro" id="IPR023352">
    <property type="entry name" value="MAPEG-like_dom_sf"/>
</dbReference>
<sequence length="156" mass="17275">MSTTITVPKEYGYVVATTAFTFFVGFWHGMRAGLSRKPAQIKAPKAFADSGDMDKAVDKQHMEAMHMFNCKQRAHYNYLEYQPATALSLLIAGVRYPMASTYLGIGWVVGRIIYAFGYTNASKEHGSGRVLGYAISQPLAFVLWGLAGWTGYQLTV</sequence>
<evidence type="ECO:0000256" key="4">
    <source>
        <dbReference type="ARBA" id="ARBA00023136"/>
    </source>
</evidence>
<protein>
    <submittedName>
        <fullName evidence="6">Uncharacterized protein</fullName>
    </submittedName>
</protein>
<dbReference type="EMBL" id="ML992666">
    <property type="protein sequence ID" value="KAF2215229.1"/>
    <property type="molecule type" value="Genomic_DNA"/>
</dbReference>
<gene>
    <name evidence="6" type="ORF">CERZMDRAFT_94644</name>
</gene>
<dbReference type="InterPro" id="IPR001129">
    <property type="entry name" value="Membr-assoc_MAPEG"/>
</dbReference>
<keyword evidence="4 5" id="KW-0472">Membrane</keyword>
<dbReference type="Pfam" id="PF01124">
    <property type="entry name" value="MAPEG"/>
    <property type="match status" value="1"/>
</dbReference>
<evidence type="ECO:0000256" key="3">
    <source>
        <dbReference type="ARBA" id="ARBA00022989"/>
    </source>
</evidence>
<dbReference type="GO" id="GO:0004364">
    <property type="term" value="F:glutathione transferase activity"/>
    <property type="evidence" value="ECO:0007669"/>
    <property type="project" value="TreeGrafter"/>
</dbReference>
<evidence type="ECO:0000256" key="5">
    <source>
        <dbReference type="SAM" id="Phobius"/>
    </source>
</evidence>
<dbReference type="GO" id="GO:0005783">
    <property type="term" value="C:endoplasmic reticulum"/>
    <property type="evidence" value="ECO:0007669"/>
    <property type="project" value="TreeGrafter"/>
</dbReference>
<dbReference type="OrthoDB" id="410651at2759"/>
<reference evidence="6" key="1">
    <citation type="journal article" date="2020" name="Stud. Mycol.">
        <title>101 Dothideomycetes genomes: a test case for predicting lifestyles and emergence of pathogens.</title>
        <authorList>
            <person name="Haridas S."/>
            <person name="Albert R."/>
            <person name="Binder M."/>
            <person name="Bloem J."/>
            <person name="Labutti K."/>
            <person name="Salamov A."/>
            <person name="Andreopoulos B."/>
            <person name="Baker S."/>
            <person name="Barry K."/>
            <person name="Bills G."/>
            <person name="Bluhm B."/>
            <person name="Cannon C."/>
            <person name="Castanera R."/>
            <person name="Culley D."/>
            <person name="Daum C."/>
            <person name="Ezra D."/>
            <person name="Gonzalez J."/>
            <person name="Henrissat B."/>
            <person name="Kuo A."/>
            <person name="Liang C."/>
            <person name="Lipzen A."/>
            <person name="Lutzoni F."/>
            <person name="Magnuson J."/>
            <person name="Mondo S."/>
            <person name="Nolan M."/>
            <person name="Ohm R."/>
            <person name="Pangilinan J."/>
            <person name="Park H.-J."/>
            <person name="Ramirez L."/>
            <person name="Alfaro M."/>
            <person name="Sun H."/>
            <person name="Tritt A."/>
            <person name="Yoshinaga Y."/>
            <person name="Zwiers L.-H."/>
            <person name="Turgeon B."/>
            <person name="Goodwin S."/>
            <person name="Spatafora J."/>
            <person name="Crous P."/>
            <person name="Grigoriev I."/>
        </authorList>
    </citation>
    <scope>NUCLEOTIDE SEQUENCE</scope>
    <source>
        <strain evidence="6">SCOH1-5</strain>
    </source>
</reference>
<feature type="transmembrane region" description="Helical" evidence="5">
    <location>
        <begin position="12"/>
        <end position="30"/>
    </location>
</feature>
<keyword evidence="2 5" id="KW-0812">Transmembrane</keyword>
<dbReference type="GO" id="GO:0016020">
    <property type="term" value="C:membrane"/>
    <property type="evidence" value="ECO:0007669"/>
    <property type="project" value="UniProtKB-SubCell"/>
</dbReference>
<evidence type="ECO:0000256" key="2">
    <source>
        <dbReference type="ARBA" id="ARBA00022692"/>
    </source>
</evidence>